<dbReference type="STRING" id="237258.SAMN04489756_10582"/>
<protein>
    <submittedName>
        <fullName evidence="2">Addiction module toxin, RelE/StbE family protein</fullName>
    </submittedName>
</protein>
<dbReference type="Gene3D" id="3.30.2310.20">
    <property type="entry name" value="RelE-like"/>
    <property type="match status" value="1"/>
</dbReference>
<keyword evidence="1" id="KW-1277">Toxin-antitoxin system</keyword>
<comment type="caution">
    <text evidence="2">The sequence shown here is derived from an EMBL/GenBank/DDBJ whole genome shotgun (WGS) entry which is preliminary data.</text>
</comment>
<dbReference type="InterPro" id="IPR007712">
    <property type="entry name" value="RelE/ParE_toxin"/>
</dbReference>
<dbReference type="EMBL" id="MKGI01000078">
    <property type="protein sequence ID" value="OEL10290.1"/>
    <property type="molecule type" value="Genomic_DNA"/>
</dbReference>
<dbReference type="AlphaFoldDB" id="A0A1E5UBS0"/>
<dbReference type="PATRIC" id="fig|237258.4.peg.835"/>
<evidence type="ECO:0000256" key="1">
    <source>
        <dbReference type="ARBA" id="ARBA00022649"/>
    </source>
</evidence>
<dbReference type="Proteomes" id="UP000095601">
    <property type="component" value="Unassembled WGS sequence"/>
</dbReference>
<accession>A0A1E5UBS0</accession>
<organism evidence="2 3">
    <name type="scientific">Cloacibacterium normanense</name>
    <dbReference type="NCBI Taxonomy" id="237258"/>
    <lineage>
        <taxon>Bacteria</taxon>
        <taxon>Pseudomonadati</taxon>
        <taxon>Bacteroidota</taxon>
        <taxon>Flavobacteriia</taxon>
        <taxon>Flavobacteriales</taxon>
        <taxon>Weeksellaceae</taxon>
    </lineage>
</organism>
<keyword evidence="3" id="KW-1185">Reference proteome</keyword>
<evidence type="ECO:0000313" key="2">
    <source>
        <dbReference type="EMBL" id="OEL10290.1"/>
    </source>
</evidence>
<dbReference type="Pfam" id="PF05016">
    <property type="entry name" value="ParE_toxin"/>
    <property type="match status" value="1"/>
</dbReference>
<dbReference type="RefSeq" id="WP_245993137.1">
    <property type="nucleotide sequence ID" value="NZ_CP034157.1"/>
</dbReference>
<name>A0A1E5UBS0_9FLAO</name>
<sequence>MAGEIIWSPKAKSELIEILEYWVNRNKSNIYSLKLNQLIQEQLIFILEFPKIGRKTDIKNVYVKIIRDYLLYYEIEKGNLHVLTIRHGKKNPKTLALK</sequence>
<proteinExistence type="predicted"/>
<gene>
    <name evidence="2" type="ORF">BHF72_0654</name>
</gene>
<reference evidence="2 3" key="1">
    <citation type="submission" date="2016-09" db="EMBL/GenBank/DDBJ databases">
        <authorList>
            <person name="Capua I."/>
            <person name="De Benedictis P."/>
            <person name="Joannis T."/>
            <person name="Lombin L.H."/>
            <person name="Cattoli G."/>
        </authorList>
    </citation>
    <scope>NUCLEOTIDE SEQUENCE [LARGE SCALE GENOMIC DNA]</scope>
    <source>
        <strain evidence="2 3">NRS-1</strain>
    </source>
</reference>
<dbReference type="InterPro" id="IPR035093">
    <property type="entry name" value="RelE/ParE_toxin_dom_sf"/>
</dbReference>
<dbReference type="NCBIfam" id="TIGR02385">
    <property type="entry name" value="RelE_StbE"/>
    <property type="match status" value="1"/>
</dbReference>
<evidence type="ECO:0000313" key="3">
    <source>
        <dbReference type="Proteomes" id="UP000095601"/>
    </source>
</evidence>